<evidence type="ECO:0000313" key="2">
    <source>
        <dbReference type="EMBL" id="CAI9781982.1"/>
    </source>
</evidence>
<dbReference type="InterPro" id="IPR044840">
    <property type="entry name" value="Nup188"/>
</dbReference>
<proteinExistence type="predicted"/>
<dbReference type="EMBL" id="OU503053">
    <property type="protein sequence ID" value="CAI9781982.1"/>
    <property type="molecule type" value="Genomic_DNA"/>
</dbReference>
<accession>A0AAD2A5R7</accession>
<name>A0AAD2A5R7_9LAMI</name>
<dbReference type="GO" id="GO:0006405">
    <property type="term" value="P:RNA export from nucleus"/>
    <property type="evidence" value="ECO:0007669"/>
    <property type="project" value="TreeGrafter"/>
</dbReference>
<protein>
    <submittedName>
        <fullName evidence="2">Uncharacterized protein</fullName>
    </submittedName>
</protein>
<dbReference type="Proteomes" id="UP000834106">
    <property type="component" value="Chromosome 18"/>
</dbReference>
<feature type="compositionally biased region" description="Polar residues" evidence="1">
    <location>
        <begin position="9"/>
        <end position="23"/>
    </location>
</feature>
<evidence type="ECO:0000313" key="3">
    <source>
        <dbReference type="Proteomes" id="UP000834106"/>
    </source>
</evidence>
<organism evidence="2 3">
    <name type="scientific">Fraxinus pennsylvanica</name>
    <dbReference type="NCBI Taxonomy" id="56036"/>
    <lineage>
        <taxon>Eukaryota</taxon>
        <taxon>Viridiplantae</taxon>
        <taxon>Streptophyta</taxon>
        <taxon>Embryophyta</taxon>
        <taxon>Tracheophyta</taxon>
        <taxon>Spermatophyta</taxon>
        <taxon>Magnoliopsida</taxon>
        <taxon>eudicotyledons</taxon>
        <taxon>Gunneridae</taxon>
        <taxon>Pentapetalae</taxon>
        <taxon>asterids</taxon>
        <taxon>lamiids</taxon>
        <taxon>Lamiales</taxon>
        <taxon>Oleaceae</taxon>
        <taxon>Oleeae</taxon>
        <taxon>Fraxinus</taxon>
    </lineage>
</organism>
<dbReference type="GO" id="GO:0044611">
    <property type="term" value="C:nuclear pore inner ring"/>
    <property type="evidence" value="ECO:0007669"/>
    <property type="project" value="TreeGrafter"/>
</dbReference>
<reference evidence="2" key="1">
    <citation type="submission" date="2023-05" db="EMBL/GenBank/DDBJ databases">
        <authorList>
            <person name="Huff M."/>
        </authorList>
    </citation>
    <scope>NUCLEOTIDE SEQUENCE</scope>
</reference>
<dbReference type="PANTHER" id="PTHR31431">
    <property type="entry name" value="NUCLEOPORIN NUP188 HOMOLOG"/>
    <property type="match status" value="1"/>
</dbReference>
<sequence length="1956" mass="219697">MQAPPMGTPSATPTTADQNSNTTTKTVDASLWWDPFSSLLADLENSFLASEFPPYLEKQLKDNHAWFLNTILLFKPPNEKSKEALDAQKIKIGSHEVNVQPELKDVVLKISSVLCLDEVQSYIIVRRSITNNDLEMDSTHQNILDLVMLEYYVERQRLLKCTRQILMHALYLGTRSEGSGVSEEAQRLISDGLESKLLSVFQDLLSANYPEQMDVDLYTLWAEEILIEENLILEVLFLAYYESFCTCNAESWKRLCLLYQDIITGSYNFGKLAISPEAVRSIYHAKVQLLLILIEALDLENLLQMVHDEIPFRQGSVAFSVTDVQEMDSTISRFNAFETKEAGPLILTWAVFLCLISSLPEKDENNLLMEIDHVGYVRQAFEVSSLSYFLEILESETLKDSDGPIAGYQSVLRTFISAFIASYEISLQFEDKNLKVILEILCKIYRGEESLCVQFWDRESFVDGPIRSLLCNLEGEFPFRTIEFVQFLSALSEGAWPAECTFNFLDKSVGLSSPFEISSDSVVDASSKIIEARQPVHIPGVEGFEIPSRSRGHVLRMIDCNTALVRWEYTESGVLVLLLRFAQKVYLKSFEETTVTLDLLSRLVTFNTAICYALMDAGISSSGEVTSAGKPEKYPFVDLVEILCALVKSLPPNCNGAIMMSMGVTILSKMLKCLPSQLATRVMKANIFDLALETNPFNVSSIGLSSGSCLLSGRLAKMLLIDCEQSDCSLTLSVLDFTMRLVEIGFENDVVLALVVFSLQYVLVNHEFWKYNVKHARWKVTTKVLEVMKYILSVLYHWKLGEVVRDILLCDASIHNALFRIVCTTTQGLEKLHLSRLIEMTDIEGLQLAISTGLDVLVSMGSDLSKDLTSISVFHQAMLSPTTKPIPVATAAMSLISYFHNPKIQASAARLLSMLFVVDFSHSSTLSNACFGLDDKQVDRCKNSIYRILSEHSPWSEDLIVATLKLLIFSARYQPAFCIAVIASKENLNAQLGNTDCEQQPDKADKGLLLSKEVSLLDAILQNVGRSEDLMKSKPHILLNVLDFLKALWQDAPQFANILEQLKKSDKFWSQLTNCVTLISSIKDDFSGNLTKMELQSQAYGYQCQSIVFEILAYEIFLQKKLMHAALLIKQSSKLTDGGEKADNPQVPKDANLTSLKDIFSTWCKSSLLTDLIKSCVSCEYDNSTHIRAKVAAGLFAVHVMRKLKTGDFGSLSVSLVEKITILSQKLSKLPAFSELLTQYTERGYSEGNELHNLILNDLFYHMQGELEGRLIDNRPFKELLQYLLDSSFLDTYKHKRDCFLPEFKDVYLYDTVRLRADLGLEMWDLSEWKTSKEVAETMLHYLQDVNLMMFLSNTKVSALRGLITMLYMLDDNSTDNEASVGLKVPDQLVSSCIDHICQCLRATIGSLTPVHDANDDALDILAGQAELLLTLIRSEDKRSSSPARVLVLKTSGYGLKVLSGCRSSAGVKTSMEHFLMLILCSVKLTRKHSLAGGVTGNKSVVDFAETSNSTLGLLPVLCNCIELKDHCALSLTTIDLILKGFSTPSSWFPIIQKHLQLQHIIQKLQDKNSYGIVSIILKFLLTIAQIRHGAEMLINAGFLASVRVLLSDLSDGMPFSVILSDRSFSNKLDKTEKPQHIWGLSLAVITAIIHSLGDSSTSVVDYVMACLLVEKAPLISYYLSAPDFPSDGNEKKRARVVKTNISLSELRETEHTIMLICVLARHRNSWTRDMKVMESQLREKSIHLLAFISQATQRHGESPKRVAPLLCHPMLKEEFEWHKMPSFINSRNGWFALSSQTQFSDMIATEIYKVAFFLLKFLCQQAENVARRAEEVGFIDLAHFPELPMPDILHGLQDQGIVIVTELCEANKMKQLTSEIRGVCLLLMQMTVMALYLEFCVIQICGMRPVLGHIENFSKELRLLIRATEGLSFLKEPIQSLKQIVSYVYPDLLQTESLF</sequence>
<dbReference type="GO" id="GO:0017056">
    <property type="term" value="F:structural constituent of nuclear pore"/>
    <property type="evidence" value="ECO:0007669"/>
    <property type="project" value="InterPro"/>
</dbReference>
<keyword evidence="3" id="KW-1185">Reference proteome</keyword>
<evidence type="ECO:0000256" key="1">
    <source>
        <dbReference type="SAM" id="MobiDB-lite"/>
    </source>
</evidence>
<feature type="region of interest" description="Disordered" evidence="1">
    <location>
        <begin position="1"/>
        <end position="23"/>
    </location>
</feature>
<gene>
    <name evidence="2" type="ORF">FPE_LOCUS29412</name>
</gene>
<dbReference type="PANTHER" id="PTHR31431:SF1">
    <property type="entry name" value="NUCLEOPORIN NUP188"/>
    <property type="match status" value="1"/>
</dbReference>
<dbReference type="GO" id="GO:0006606">
    <property type="term" value="P:protein import into nucleus"/>
    <property type="evidence" value="ECO:0007669"/>
    <property type="project" value="TreeGrafter"/>
</dbReference>